<dbReference type="WBParaSite" id="ACRNAN_scaffold1820.g33136.t1">
    <property type="protein sequence ID" value="ACRNAN_scaffold1820.g33136.t1"/>
    <property type="gene ID" value="ACRNAN_scaffold1820.g33136"/>
</dbReference>
<evidence type="ECO:0000256" key="8">
    <source>
        <dbReference type="ARBA" id="ARBA00022989"/>
    </source>
</evidence>
<dbReference type="GO" id="GO:0016020">
    <property type="term" value="C:membrane"/>
    <property type="evidence" value="ECO:0007669"/>
    <property type="project" value="UniProtKB-SubCell"/>
</dbReference>
<dbReference type="Pfam" id="PF00201">
    <property type="entry name" value="UDPGT"/>
    <property type="match status" value="2"/>
</dbReference>
<comment type="catalytic activity">
    <reaction evidence="10">
        <text>glucuronate acceptor + UDP-alpha-D-glucuronate = acceptor beta-D-glucuronoside + UDP + H(+)</text>
        <dbReference type="Rhea" id="RHEA:21032"/>
        <dbReference type="ChEBI" id="CHEBI:15378"/>
        <dbReference type="ChEBI" id="CHEBI:58052"/>
        <dbReference type="ChEBI" id="CHEBI:58223"/>
        <dbReference type="ChEBI" id="CHEBI:132367"/>
        <dbReference type="ChEBI" id="CHEBI:132368"/>
        <dbReference type="EC" id="2.4.1.17"/>
    </reaction>
</comment>
<dbReference type="InterPro" id="IPR050271">
    <property type="entry name" value="UDP-glycosyltransferase"/>
</dbReference>
<evidence type="ECO:0000256" key="5">
    <source>
        <dbReference type="ARBA" id="ARBA00022679"/>
    </source>
</evidence>
<evidence type="ECO:0000256" key="1">
    <source>
        <dbReference type="ARBA" id="ARBA00004167"/>
    </source>
</evidence>
<dbReference type="Gene3D" id="3.40.50.2000">
    <property type="entry name" value="Glycogen Phosphorylase B"/>
    <property type="match status" value="2"/>
</dbReference>
<dbReference type="SUPFAM" id="SSF53756">
    <property type="entry name" value="UDP-Glycosyltransferase/glycogen phosphorylase"/>
    <property type="match status" value="2"/>
</dbReference>
<keyword evidence="9" id="KW-0472">Membrane</keyword>
<evidence type="ECO:0000256" key="10">
    <source>
        <dbReference type="ARBA" id="ARBA00047475"/>
    </source>
</evidence>
<dbReference type="InterPro" id="IPR002213">
    <property type="entry name" value="UDP_glucos_trans"/>
</dbReference>
<accession>A0A914D3A4</accession>
<evidence type="ECO:0000313" key="13">
    <source>
        <dbReference type="WBParaSite" id="ACRNAN_scaffold1820.g33136.t1"/>
    </source>
</evidence>
<keyword evidence="8" id="KW-1133">Transmembrane helix</keyword>
<proteinExistence type="inferred from homology"/>
<name>A0A914D3A4_9BILA</name>
<dbReference type="Proteomes" id="UP000887540">
    <property type="component" value="Unplaced"/>
</dbReference>
<feature type="chain" id="PRO_5037640499" description="glucuronosyltransferase" evidence="11">
    <location>
        <begin position="18"/>
        <end position="377"/>
    </location>
</feature>
<evidence type="ECO:0000256" key="11">
    <source>
        <dbReference type="SAM" id="SignalP"/>
    </source>
</evidence>
<keyword evidence="4" id="KW-0328">Glycosyltransferase</keyword>
<comment type="subcellular location">
    <subcellularLocation>
        <location evidence="1">Membrane</location>
        <topology evidence="1">Single-pass membrane protein</topology>
    </subcellularLocation>
</comment>
<feature type="signal peptide" evidence="11">
    <location>
        <begin position="1"/>
        <end position="17"/>
    </location>
</feature>
<sequence length="377" mass="42623">MKLLLLVLYIILDLAATHKIFVYSPKFGVSHVNFMGKLADILVRAGHDVEEVAKSSLYFANVDEHVDFPRPISHKVVYMGGTGKVKAKPLEKKFEDIMQKSKKGVILVSFGSVALSINMPQEVKQVFLETFKKFPDVTFLWKYEKDEHKIAEGYQNVVTDKWVPQNDLLEHPKLLGFVSHGGMNSVQEGASKGVPMKFEDIMQKSKKGVILVSFGTVALSHSMPQEVKQVFLETFKKFPDVTFLWKYEKDEHKIAEGYKNVVTDKWVPQNDLLGHPKLLGFVSHGGMNSVQEGSSKGVPMVMIPLFADQYRNSKMLEYRKMAVVLDRKELTVEKLTEALKKIIEDNSYRKNAKRISALISAKPIAANCINAFSKLNK</sequence>
<comment type="similarity">
    <text evidence="2">Belongs to the UDP-glycosyltransferase family.</text>
</comment>
<dbReference type="FunFam" id="3.40.50.2000:FF:000038">
    <property type="entry name" value="UDP-GlucuronosylTransferase"/>
    <property type="match status" value="1"/>
</dbReference>
<dbReference type="CDD" id="cd03784">
    <property type="entry name" value="GT1_Gtf-like"/>
    <property type="match status" value="1"/>
</dbReference>
<dbReference type="GO" id="GO:0015020">
    <property type="term" value="F:glucuronosyltransferase activity"/>
    <property type="evidence" value="ECO:0007669"/>
    <property type="project" value="UniProtKB-EC"/>
</dbReference>
<evidence type="ECO:0000256" key="4">
    <source>
        <dbReference type="ARBA" id="ARBA00022676"/>
    </source>
</evidence>
<dbReference type="EC" id="2.4.1.17" evidence="3"/>
<keyword evidence="12" id="KW-1185">Reference proteome</keyword>
<reference evidence="13" key="1">
    <citation type="submission" date="2022-11" db="UniProtKB">
        <authorList>
            <consortium name="WormBaseParasite"/>
        </authorList>
    </citation>
    <scope>IDENTIFICATION</scope>
</reference>
<dbReference type="AlphaFoldDB" id="A0A914D3A4"/>
<organism evidence="12 13">
    <name type="scientific">Acrobeloides nanus</name>
    <dbReference type="NCBI Taxonomy" id="290746"/>
    <lineage>
        <taxon>Eukaryota</taxon>
        <taxon>Metazoa</taxon>
        <taxon>Ecdysozoa</taxon>
        <taxon>Nematoda</taxon>
        <taxon>Chromadorea</taxon>
        <taxon>Rhabditida</taxon>
        <taxon>Tylenchina</taxon>
        <taxon>Cephalobomorpha</taxon>
        <taxon>Cephaloboidea</taxon>
        <taxon>Cephalobidae</taxon>
        <taxon>Acrobeloides</taxon>
    </lineage>
</organism>
<keyword evidence="7 11" id="KW-0732">Signal</keyword>
<evidence type="ECO:0000256" key="9">
    <source>
        <dbReference type="ARBA" id="ARBA00023136"/>
    </source>
</evidence>
<evidence type="ECO:0000313" key="12">
    <source>
        <dbReference type="Proteomes" id="UP000887540"/>
    </source>
</evidence>
<evidence type="ECO:0000256" key="2">
    <source>
        <dbReference type="ARBA" id="ARBA00009995"/>
    </source>
</evidence>
<keyword evidence="6" id="KW-0812">Transmembrane</keyword>
<evidence type="ECO:0000256" key="3">
    <source>
        <dbReference type="ARBA" id="ARBA00012544"/>
    </source>
</evidence>
<evidence type="ECO:0000256" key="6">
    <source>
        <dbReference type="ARBA" id="ARBA00022692"/>
    </source>
</evidence>
<dbReference type="PANTHER" id="PTHR48043">
    <property type="entry name" value="EG:EG0003.4 PROTEIN-RELATED"/>
    <property type="match status" value="1"/>
</dbReference>
<keyword evidence="5" id="KW-0808">Transferase</keyword>
<evidence type="ECO:0000256" key="7">
    <source>
        <dbReference type="ARBA" id="ARBA00022729"/>
    </source>
</evidence>
<protein>
    <recommendedName>
        <fullName evidence="3">glucuronosyltransferase</fullName>
        <ecNumber evidence="3">2.4.1.17</ecNumber>
    </recommendedName>
</protein>
<dbReference type="PANTHER" id="PTHR48043:SF145">
    <property type="entry name" value="FI06409P-RELATED"/>
    <property type="match status" value="1"/>
</dbReference>